<feature type="domain" description="PAS" evidence="7">
    <location>
        <begin position="629"/>
        <end position="737"/>
    </location>
</feature>
<gene>
    <name evidence="8" type="ORF">HAND00432_LOCUS22805</name>
</gene>
<evidence type="ECO:0000256" key="2">
    <source>
        <dbReference type="ARBA" id="ARBA00022679"/>
    </source>
</evidence>
<dbReference type="AlphaFoldDB" id="A0A6U2FPY2"/>
<dbReference type="InterPro" id="IPR005177">
    <property type="entry name" value="Kinase-pyrophosphorylase"/>
</dbReference>
<dbReference type="EMBL" id="HBFX01037899">
    <property type="protein sequence ID" value="CAD8971804.1"/>
    <property type="molecule type" value="Transcribed_RNA"/>
</dbReference>
<keyword evidence="2" id="KW-0808">Transferase</keyword>
<dbReference type="Pfam" id="PF03618">
    <property type="entry name" value="Kinase-PPPase"/>
    <property type="match status" value="1"/>
</dbReference>
<feature type="signal peptide" evidence="6">
    <location>
        <begin position="1"/>
        <end position="22"/>
    </location>
</feature>
<keyword evidence="6" id="KW-0732">Signal</keyword>
<feature type="region of interest" description="Disordered" evidence="5">
    <location>
        <begin position="574"/>
        <end position="609"/>
    </location>
</feature>
<protein>
    <recommendedName>
        <fullName evidence="7">PAS domain-containing protein</fullName>
    </recommendedName>
</protein>
<evidence type="ECO:0000259" key="7">
    <source>
        <dbReference type="Pfam" id="PF13426"/>
    </source>
</evidence>
<dbReference type="GO" id="GO:0005524">
    <property type="term" value="F:ATP binding"/>
    <property type="evidence" value="ECO:0007669"/>
    <property type="project" value="InterPro"/>
</dbReference>
<organism evidence="8">
    <name type="scientific">Hemiselmis andersenii</name>
    <name type="common">Cryptophyte alga</name>
    <dbReference type="NCBI Taxonomy" id="464988"/>
    <lineage>
        <taxon>Eukaryota</taxon>
        <taxon>Cryptophyceae</taxon>
        <taxon>Cryptomonadales</taxon>
        <taxon>Hemiselmidaceae</taxon>
        <taxon>Hemiselmis</taxon>
    </lineage>
</organism>
<reference evidence="8" key="1">
    <citation type="submission" date="2021-01" db="EMBL/GenBank/DDBJ databases">
        <authorList>
            <person name="Corre E."/>
            <person name="Pelletier E."/>
            <person name="Niang G."/>
            <person name="Scheremetjew M."/>
            <person name="Finn R."/>
            <person name="Kale V."/>
            <person name="Holt S."/>
            <person name="Cochrane G."/>
            <person name="Meng A."/>
            <person name="Brown T."/>
            <person name="Cohen L."/>
        </authorList>
    </citation>
    <scope>NUCLEOTIDE SEQUENCE</scope>
    <source>
        <strain evidence="8">CCMP644</strain>
    </source>
</reference>
<sequence>MGAVWAGGQKTLLCLLITLALAQPSFPLSAPALRLRGGSAPATPPPMYSAESTPVGSFGVLPAAAEAGLEGRHSDSGTGLDADLGQVKRSDSQAPMQLLHSLHEREGTDSSLPHKYIILISDKTGFTASHVLTAALYQFAALSNRTTTQVFSNIKTWRHIDRIISLAGRIDGFVCFTLTDPELRNKTVARCESSGVQWVDVLGSMLDSLSSYVGLKPSMLGTASGEGEGSKRKPLSSSYFTRIEAVDFAIRQDDGNLLKNLARADIVLIGISRVQKTPLSMYLAQQFGLKVANFRIHLGEPIPPELFEVEPRRVFVLFAHQDYIFKVRRRRLELVAESADPGDDTTDHMQQKIKVSKGYQTSDYADIEYIKKELDYCRELVVNYSEWRSIDMTGVSVEEMADHHILPYLPRKPSITEAALEALSCNFCIVKVDNNEIERYDPEIFGQDPDALNLTRSGSRDNLELLSLGADERWTSEMAVMYASDGLSTLTGIPKHELLSPNVVDLFQRMSGKDTDIATMRQVITALFAGKERTHEVTCYRADGSDFINEIHVAPVNNAAGQVVLFVVSMRQKKKEDPQAPEPPLLTSPSVQNMQEQTEGTREQAQRAMDRTRRQTFYTIFDATSERMPLWYASKGFFKMTGYARDDVLGKGTTFSVWGDFFAGGGEASHAATQLQTLKLDETDVEEVVAVKAAMQAGKTVNTCVKSYRKDGHAFWNYAHLQPVHSASGALKYYVGSHHAVY</sequence>
<proteinExistence type="predicted"/>
<feature type="chain" id="PRO_5030159968" description="PAS domain-containing protein" evidence="6">
    <location>
        <begin position="23"/>
        <end position="742"/>
    </location>
</feature>
<feature type="compositionally biased region" description="Basic and acidic residues" evidence="5">
    <location>
        <begin position="599"/>
        <end position="609"/>
    </location>
</feature>
<dbReference type="GO" id="GO:0004674">
    <property type="term" value="F:protein serine/threonine kinase activity"/>
    <property type="evidence" value="ECO:0007669"/>
    <property type="project" value="UniProtKB-KW"/>
</dbReference>
<dbReference type="Gene3D" id="3.30.450.20">
    <property type="entry name" value="PAS domain"/>
    <property type="match status" value="2"/>
</dbReference>
<feature type="domain" description="PAS" evidence="7">
    <location>
        <begin position="480"/>
        <end position="571"/>
    </location>
</feature>
<evidence type="ECO:0000256" key="4">
    <source>
        <dbReference type="ARBA" id="ARBA00022777"/>
    </source>
</evidence>
<keyword evidence="1" id="KW-0723">Serine/threonine-protein kinase</keyword>
<dbReference type="InterPro" id="IPR000014">
    <property type="entry name" value="PAS"/>
</dbReference>
<dbReference type="PANTHER" id="PTHR31756:SF3">
    <property type="entry name" value="PYRUVATE, PHOSPHATE DIKINASE REGULATORY PROTEIN 1, CHLOROPLASTIC"/>
    <property type="match status" value="1"/>
</dbReference>
<evidence type="ECO:0000313" key="8">
    <source>
        <dbReference type="EMBL" id="CAD8971804.1"/>
    </source>
</evidence>
<name>A0A6U2FPY2_HEMAN</name>
<dbReference type="Pfam" id="PF13426">
    <property type="entry name" value="PAS_9"/>
    <property type="match status" value="2"/>
</dbReference>
<dbReference type="SUPFAM" id="SSF55785">
    <property type="entry name" value="PYP-like sensor domain (PAS domain)"/>
    <property type="match status" value="2"/>
</dbReference>
<dbReference type="PANTHER" id="PTHR31756">
    <property type="entry name" value="PYRUVATE, PHOSPHATE DIKINASE REGULATORY PROTEIN 1, CHLOROPLASTIC"/>
    <property type="match status" value="1"/>
</dbReference>
<keyword evidence="4" id="KW-0418">Kinase</keyword>
<keyword evidence="3" id="KW-0547">Nucleotide-binding</keyword>
<evidence type="ECO:0000256" key="3">
    <source>
        <dbReference type="ARBA" id="ARBA00022741"/>
    </source>
</evidence>
<dbReference type="InterPro" id="IPR035965">
    <property type="entry name" value="PAS-like_dom_sf"/>
</dbReference>
<evidence type="ECO:0000256" key="6">
    <source>
        <dbReference type="SAM" id="SignalP"/>
    </source>
</evidence>
<evidence type="ECO:0000256" key="5">
    <source>
        <dbReference type="SAM" id="MobiDB-lite"/>
    </source>
</evidence>
<feature type="compositionally biased region" description="Polar residues" evidence="5">
    <location>
        <begin position="587"/>
        <end position="598"/>
    </location>
</feature>
<accession>A0A6U2FPY2</accession>
<evidence type="ECO:0000256" key="1">
    <source>
        <dbReference type="ARBA" id="ARBA00022527"/>
    </source>
</evidence>
<dbReference type="CDD" id="cd00130">
    <property type="entry name" value="PAS"/>
    <property type="match status" value="2"/>
</dbReference>